<keyword evidence="4" id="KW-1133">Transmembrane helix</keyword>
<keyword evidence="4" id="KW-0472">Membrane</keyword>
<protein>
    <submittedName>
        <fullName evidence="5">Pilin</fullName>
    </submittedName>
</protein>
<dbReference type="Pfam" id="PF07963">
    <property type="entry name" value="N_methyl"/>
    <property type="match status" value="1"/>
</dbReference>
<dbReference type="KEGG" id="cpau:EHF44_03070"/>
<dbReference type="PANTHER" id="PTHR30093:SF34">
    <property type="entry name" value="PREPILIN PEPTIDASE-DEPENDENT PROTEIN D"/>
    <property type="match status" value="1"/>
</dbReference>
<gene>
    <name evidence="5" type="ORF">EHF44_03070</name>
</gene>
<reference evidence="6" key="1">
    <citation type="submission" date="2018-11" db="EMBL/GenBank/DDBJ databases">
        <title>FDA dAtabase for Regulatory Grade micrObial Sequences (FDA-ARGOS): Supporting development and validation of Infectious Disease Dx tests.</title>
        <authorList>
            <person name="Goldberg B."/>
            <person name="Campos J."/>
            <person name="Tallon L."/>
            <person name="Sadzewicz L."/>
            <person name="Zhao X."/>
            <person name="Vavikolanu K."/>
            <person name="Mehta A."/>
            <person name="Aluvathingal J."/>
            <person name="Nadendla S."/>
            <person name="Geyer C."/>
            <person name="Nandy P."/>
            <person name="Yan Y."/>
            <person name="Sichtig H."/>
        </authorList>
    </citation>
    <scope>NUCLEOTIDE SEQUENCE [LARGE SCALE GENOMIC DNA]</scope>
    <source>
        <strain evidence="6">FDAARGOS_614</strain>
    </source>
</reference>
<dbReference type="InterPro" id="IPR045584">
    <property type="entry name" value="Pilin-like"/>
</dbReference>
<dbReference type="Pfam" id="PF00114">
    <property type="entry name" value="Pilin"/>
    <property type="match status" value="1"/>
</dbReference>
<organism evidence="5 6">
    <name type="scientific">Cupriavidus pauculus</name>
    <dbReference type="NCBI Taxonomy" id="82633"/>
    <lineage>
        <taxon>Bacteria</taxon>
        <taxon>Pseudomonadati</taxon>
        <taxon>Pseudomonadota</taxon>
        <taxon>Betaproteobacteria</taxon>
        <taxon>Burkholderiales</taxon>
        <taxon>Burkholderiaceae</taxon>
        <taxon>Cupriavidus</taxon>
    </lineage>
</organism>
<dbReference type="AlphaFoldDB" id="A0A3G8H3Y6"/>
<proteinExistence type="inferred from homology"/>
<dbReference type="GO" id="GO:0044096">
    <property type="term" value="C:type IV pilus"/>
    <property type="evidence" value="ECO:0007669"/>
    <property type="project" value="TreeGrafter"/>
</dbReference>
<sequence length="155" mass="16263">MRQAGFTLIELMIVVAIVGILAAIAIPQYQDYIARAQVSEALNLAAGQKAAVTETFSQGGICPDNAEQASHGIPAANNISGKYVARVTVGGTPNDKGNCTIVSTFRTTDVSKAIAGHTLTLRMDNADQGAITWNCTSSAEQRFLPQSCSYVSAGR</sequence>
<dbReference type="Gene3D" id="3.30.700.10">
    <property type="entry name" value="Glycoprotein, Type 4 Pilin"/>
    <property type="match status" value="1"/>
</dbReference>
<dbReference type="InterPro" id="IPR012902">
    <property type="entry name" value="N_methyl_site"/>
</dbReference>
<evidence type="ECO:0000313" key="5">
    <source>
        <dbReference type="EMBL" id="AZG15233.1"/>
    </source>
</evidence>
<comment type="similarity">
    <text evidence="1 3">Belongs to the N-Me-Phe pilin family.</text>
</comment>
<accession>A0A3G8H3Y6</accession>
<dbReference type="InterPro" id="IPR001082">
    <property type="entry name" value="Pilin"/>
</dbReference>
<keyword evidence="3" id="KW-0281">Fimbrium</keyword>
<dbReference type="NCBIfam" id="TIGR02532">
    <property type="entry name" value="IV_pilin_GFxxxE"/>
    <property type="match status" value="1"/>
</dbReference>
<evidence type="ECO:0000256" key="4">
    <source>
        <dbReference type="SAM" id="Phobius"/>
    </source>
</evidence>
<keyword evidence="2" id="KW-0488">Methylation</keyword>
<dbReference type="PANTHER" id="PTHR30093">
    <property type="entry name" value="GENERAL SECRETION PATHWAY PROTEIN G"/>
    <property type="match status" value="1"/>
</dbReference>
<feature type="transmembrane region" description="Helical" evidence="4">
    <location>
        <begin position="6"/>
        <end position="26"/>
    </location>
</feature>
<dbReference type="Proteomes" id="UP000270411">
    <property type="component" value="Chromosome 1"/>
</dbReference>
<dbReference type="PROSITE" id="PS00409">
    <property type="entry name" value="PROKAR_NTER_METHYL"/>
    <property type="match status" value="1"/>
</dbReference>
<evidence type="ECO:0000313" key="6">
    <source>
        <dbReference type="Proteomes" id="UP000270411"/>
    </source>
</evidence>
<dbReference type="OrthoDB" id="8607132at2"/>
<keyword evidence="4" id="KW-0812">Transmembrane</keyword>
<evidence type="ECO:0000256" key="2">
    <source>
        <dbReference type="ARBA" id="ARBA00022481"/>
    </source>
</evidence>
<evidence type="ECO:0000256" key="3">
    <source>
        <dbReference type="RuleBase" id="RU000389"/>
    </source>
</evidence>
<evidence type="ECO:0000256" key="1">
    <source>
        <dbReference type="ARBA" id="ARBA00005233"/>
    </source>
</evidence>
<dbReference type="EMBL" id="CP033969">
    <property type="protein sequence ID" value="AZG15233.1"/>
    <property type="molecule type" value="Genomic_DNA"/>
</dbReference>
<dbReference type="GO" id="GO:0043107">
    <property type="term" value="P:type IV pilus-dependent motility"/>
    <property type="evidence" value="ECO:0007669"/>
    <property type="project" value="TreeGrafter"/>
</dbReference>
<dbReference type="SUPFAM" id="SSF54523">
    <property type="entry name" value="Pili subunits"/>
    <property type="match status" value="1"/>
</dbReference>
<name>A0A3G8H3Y6_9BURK</name>
<dbReference type="GO" id="GO:0007155">
    <property type="term" value="P:cell adhesion"/>
    <property type="evidence" value="ECO:0007669"/>
    <property type="project" value="InterPro"/>
</dbReference>